<dbReference type="GO" id="GO:0016987">
    <property type="term" value="F:sigma factor activity"/>
    <property type="evidence" value="ECO:0007669"/>
    <property type="project" value="UniProtKB-KW"/>
</dbReference>
<feature type="domain" description="RNA polymerase sigma-70 region 4" evidence="7">
    <location>
        <begin position="207"/>
        <end position="254"/>
    </location>
</feature>
<dbReference type="Pfam" id="PF04545">
    <property type="entry name" value="Sigma70_r4"/>
    <property type="match status" value="1"/>
</dbReference>
<evidence type="ECO:0000313" key="9">
    <source>
        <dbReference type="Proteomes" id="UP000317344"/>
    </source>
</evidence>
<reference evidence="8 9" key="1">
    <citation type="submission" date="2019-07" db="EMBL/GenBank/DDBJ databases">
        <title>Tomitella cavernea sp. nov., an actinomycete isolated from soil.</title>
        <authorList>
            <person name="Cheng J."/>
        </authorList>
    </citation>
    <scope>NUCLEOTIDE SEQUENCE [LARGE SCALE GENOMIC DNA]</scope>
    <source>
        <strain evidence="8 9">HY188</strain>
    </source>
</reference>
<dbReference type="NCBIfam" id="TIGR02980">
    <property type="entry name" value="SigBFG"/>
    <property type="match status" value="1"/>
</dbReference>
<dbReference type="InterPro" id="IPR000943">
    <property type="entry name" value="RNA_pol_sigma70"/>
</dbReference>
<reference evidence="8 9" key="2">
    <citation type="submission" date="2019-07" db="EMBL/GenBank/DDBJ databases">
        <authorList>
            <person name="Huang Y."/>
        </authorList>
    </citation>
    <scope>NUCLEOTIDE SEQUENCE [LARGE SCALE GENOMIC DNA]</scope>
    <source>
        <strain evidence="8 9">HY188</strain>
    </source>
</reference>
<dbReference type="InterPro" id="IPR007627">
    <property type="entry name" value="RNA_pol_sigma70_r2"/>
</dbReference>
<dbReference type="InterPro" id="IPR013324">
    <property type="entry name" value="RNA_pol_sigma_r3/r4-like"/>
</dbReference>
<dbReference type="Gene3D" id="1.10.10.10">
    <property type="entry name" value="Winged helix-like DNA-binding domain superfamily/Winged helix DNA-binding domain"/>
    <property type="match status" value="2"/>
</dbReference>
<feature type="domain" description="RNA polymerase sigma-70 region 3" evidence="5">
    <location>
        <begin position="123"/>
        <end position="172"/>
    </location>
</feature>
<dbReference type="GO" id="GO:0006352">
    <property type="term" value="P:DNA-templated transcription initiation"/>
    <property type="evidence" value="ECO:0007669"/>
    <property type="project" value="InterPro"/>
</dbReference>
<dbReference type="PANTHER" id="PTHR30385:SF4">
    <property type="entry name" value="RNA POLYMERASE SIGMA-E FACTOR"/>
    <property type="match status" value="1"/>
</dbReference>
<dbReference type="OrthoDB" id="9804285at2"/>
<dbReference type="SUPFAM" id="SSF88946">
    <property type="entry name" value="Sigma2 domain of RNA polymerase sigma factors"/>
    <property type="match status" value="1"/>
</dbReference>
<dbReference type="CDD" id="cd06171">
    <property type="entry name" value="Sigma70_r4"/>
    <property type="match status" value="1"/>
</dbReference>
<dbReference type="RefSeq" id="WP_143907939.1">
    <property type="nucleotide sequence ID" value="NZ_CP041765.1"/>
</dbReference>
<dbReference type="InterPro" id="IPR013325">
    <property type="entry name" value="RNA_pol_sigma_r2"/>
</dbReference>
<dbReference type="Pfam" id="PF04539">
    <property type="entry name" value="Sigma70_r3"/>
    <property type="match status" value="1"/>
</dbReference>
<keyword evidence="4" id="KW-0804">Transcription</keyword>
<dbReference type="InterPro" id="IPR014284">
    <property type="entry name" value="RNA_pol_sigma-70_dom"/>
</dbReference>
<dbReference type="PRINTS" id="PR00046">
    <property type="entry name" value="SIGMA70FCT"/>
</dbReference>
<evidence type="ECO:0000259" key="6">
    <source>
        <dbReference type="Pfam" id="PF04542"/>
    </source>
</evidence>
<dbReference type="EMBL" id="CP041765">
    <property type="protein sequence ID" value="QDQ97346.1"/>
    <property type="molecule type" value="Genomic_DNA"/>
</dbReference>
<dbReference type="Proteomes" id="UP000317344">
    <property type="component" value="Chromosome"/>
</dbReference>
<keyword evidence="9" id="KW-1185">Reference proteome</keyword>
<dbReference type="GO" id="GO:0003677">
    <property type="term" value="F:DNA binding"/>
    <property type="evidence" value="ECO:0007669"/>
    <property type="project" value="UniProtKB-KW"/>
</dbReference>
<dbReference type="KEGG" id="toy:FO059_08440"/>
<dbReference type="InterPro" id="IPR014322">
    <property type="entry name" value="RNA_pol_sigma-B/F/G"/>
</dbReference>
<dbReference type="InterPro" id="IPR036388">
    <property type="entry name" value="WH-like_DNA-bd_sf"/>
</dbReference>
<name>A0A516X2N2_9ACTN</name>
<keyword evidence="1" id="KW-0805">Transcription regulation</keyword>
<feature type="domain" description="RNA polymerase sigma-70 region 2" evidence="6">
    <location>
        <begin position="41"/>
        <end position="109"/>
    </location>
</feature>
<evidence type="ECO:0000256" key="2">
    <source>
        <dbReference type="ARBA" id="ARBA00023082"/>
    </source>
</evidence>
<proteinExistence type="predicted"/>
<accession>A0A516X2N2</accession>
<organism evidence="8 9">
    <name type="scientific">Tomitella fengzijianii</name>
    <dbReference type="NCBI Taxonomy" id="2597660"/>
    <lineage>
        <taxon>Bacteria</taxon>
        <taxon>Bacillati</taxon>
        <taxon>Actinomycetota</taxon>
        <taxon>Actinomycetes</taxon>
        <taxon>Mycobacteriales</taxon>
        <taxon>Tomitella</taxon>
    </lineage>
</organism>
<dbReference type="Pfam" id="PF04542">
    <property type="entry name" value="Sigma70_r2"/>
    <property type="match status" value="1"/>
</dbReference>
<dbReference type="PANTHER" id="PTHR30385">
    <property type="entry name" value="SIGMA FACTOR F FLAGELLAR"/>
    <property type="match status" value="1"/>
</dbReference>
<evidence type="ECO:0000313" key="8">
    <source>
        <dbReference type="EMBL" id="QDQ97346.1"/>
    </source>
</evidence>
<gene>
    <name evidence="8" type="ORF">FO059_08440</name>
</gene>
<dbReference type="Gene3D" id="1.20.120.1810">
    <property type="match status" value="1"/>
</dbReference>
<evidence type="ECO:0000256" key="4">
    <source>
        <dbReference type="ARBA" id="ARBA00023163"/>
    </source>
</evidence>
<evidence type="ECO:0000256" key="3">
    <source>
        <dbReference type="ARBA" id="ARBA00023125"/>
    </source>
</evidence>
<keyword evidence="3" id="KW-0238">DNA-binding</keyword>
<protein>
    <submittedName>
        <fullName evidence="8">SigB/SigF/SigG family RNA polymerase sigma factor</fullName>
    </submittedName>
</protein>
<dbReference type="SUPFAM" id="SSF88659">
    <property type="entry name" value="Sigma3 and sigma4 domains of RNA polymerase sigma factors"/>
    <property type="match status" value="2"/>
</dbReference>
<evidence type="ECO:0000259" key="5">
    <source>
        <dbReference type="Pfam" id="PF04539"/>
    </source>
</evidence>
<dbReference type="InterPro" id="IPR007624">
    <property type="entry name" value="RNA_pol_sigma70_r3"/>
</dbReference>
<evidence type="ECO:0000259" key="7">
    <source>
        <dbReference type="Pfam" id="PF04545"/>
    </source>
</evidence>
<sequence length="260" mass="28810">MTVHRHAGRGGDDYADVPGALRALRSSPSDSDHDHRRDEVITRCLPLAEHIARRFHGRGEPFDDLLQVARLGLVNAIDRFDADKGDNFVAFAVPTIMGEVRRHFRDTGWAMHVPRRAKELHLAISSASERLAQSLGRSPTAAEIARELGLPIRQVTEGLIARSAYQPDSMDAPPSAGSEGLNLGDVVGGEDPDLDNVEGYVAVKPHLDALPPRERRILTLRFFGEMTQSQIAERVGLSQMHVSRILARTLSQLRDELRER</sequence>
<dbReference type="InterPro" id="IPR007630">
    <property type="entry name" value="RNA_pol_sigma70_r4"/>
</dbReference>
<dbReference type="AlphaFoldDB" id="A0A516X2N2"/>
<evidence type="ECO:0000256" key="1">
    <source>
        <dbReference type="ARBA" id="ARBA00023015"/>
    </source>
</evidence>
<keyword evidence="2" id="KW-0731">Sigma factor</keyword>
<dbReference type="NCBIfam" id="TIGR02937">
    <property type="entry name" value="sigma70-ECF"/>
    <property type="match status" value="1"/>
</dbReference>